<keyword evidence="1" id="KW-0175">Coiled coil</keyword>
<dbReference type="Proteomes" id="UP000183832">
    <property type="component" value="Unassembled WGS sequence"/>
</dbReference>
<sequence length="158" mass="18239">MDMEESAEESIATGEQYEEEVIPKVITDEVFEEVTGKISAVIRDLQNSKQYLIVEDVQKLLLVCQNLRQNIFDEKDKIEQMKGEVLSSQQKVQNVIKMSKQDQEIIQQMKSEIDQAWRNADASSLREQIAQEAMNVLREKLEKLQKEAEKYSGADNND</sequence>
<name>A0A1J1HS88_9DIPT</name>
<protein>
    <submittedName>
        <fullName evidence="2">CLUMA_CG004001, isoform A</fullName>
    </submittedName>
</protein>
<feature type="non-terminal residue" evidence="2">
    <location>
        <position position="158"/>
    </location>
</feature>
<evidence type="ECO:0000313" key="2">
    <source>
        <dbReference type="EMBL" id="CRK90386.1"/>
    </source>
</evidence>
<reference evidence="2 3" key="1">
    <citation type="submission" date="2015-04" db="EMBL/GenBank/DDBJ databases">
        <authorList>
            <person name="Syromyatnikov M.Y."/>
            <person name="Popov V.N."/>
        </authorList>
    </citation>
    <scope>NUCLEOTIDE SEQUENCE [LARGE SCALE GENOMIC DNA]</scope>
</reference>
<evidence type="ECO:0000313" key="3">
    <source>
        <dbReference type="Proteomes" id="UP000183832"/>
    </source>
</evidence>
<proteinExistence type="predicted"/>
<evidence type="ECO:0000256" key="1">
    <source>
        <dbReference type="SAM" id="Coils"/>
    </source>
</evidence>
<keyword evidence="3" id="KW-1185">Reference proteome</keyword>
<organism evidence="2 3">
    <name type="scientific">Clunio marinus</name>
    <dbReference type="NCBI Taxonomy" id="568069"/>
    <lineage>
        <taxon>Eukaryota</taxon>
        <taxon>Metazoa</taxon>
        <taxon>Ecdysozoa</taxon>
        <taxon>Arthropoda</taxon>
        <taxon>Hexapoda</taxon>
        <taxon>Insecta</taxon>
        <taxon>Pterygota</taxon>
        <taxon>Neoptera</taxon>
        <taxon>Endopterygota</taxon>
        <taxon>Diptera</taxon>
        <taxon>Nematocera</taxon>
        <taxon>Chironomoidea</taxon>
        <taxon>Chironomidae</taxon>
        <taxon>Clunio</taxon>
    </lineage>
</organism>
<accession>A0A1J1HS88</accession>
<gene>
    <name evidence="2" type="primary">putative rabaptin-5</name>
    <name evidence="2" type="ORF">CLUMA_CG004001</name>
</gene>
<dbReference type="EMBL" id="CVRI01000018">
    <property type="protein sequence ID" value="CRK90386.1"/>
    <property type="molecule type" value="Genomic_DNA"/>
</dbReference>
<dbReference type="OrthoDB" id="7800475at2759"/>
<feature type="coiled-coil region" evidence="1">
    <location>
        <begin position="127"/>
        <end position="154"/>
    </location>
</feature>
<dbReference type="AlphaFoldDB" id="A0A1J1HS88"/>